<dbReference type="Gene3D" id="2.30.30.830">
    <property type="match status" value="1"/>
</dbReference>
<dbReference type="RefSeq" id="WP_084090965.1">
    <property type="nucleotide sequence ID" value="NZ_FWXD01000012.1"/>
</dbReference>
<protein>
    <submittedName>
        <fullName evidence="10">General secretion pathway protein C</fullName>
    </submittedName>
</protein>
<dbReference type="Proteomes" id="UP000192761">
    <property type="component" value="Unassembled WGS sequence"/>
</dbReference>
<dbReference type="InterPro" id="IPR024961">
    <property type="entry name" value="T2SS_GspC_N"/>
</dbReference>
<dbReference type="STRING" id="1121001.SAMN02745857_02315"/>
<accession>A0A1W1XPT3</accession>
<keyword evidence="3" id="KW-1003">Cell membrane</keyword>
<evidence type="ECO:0000313" key="11">
    <source>
        <dbReference type="Proteomes" id="UP000192761"/>
    </source>
</evidence>
<keyword evidence="5" id="KW-0812">Transmembrane</keyword>
<evidence type="ECO:0000256" key="7">
    <source>
        <dbReference type="ARBA" id="ARBA00022989"/>
    </source>
</evidence>
<dbReference type="EMBL" id="FWXD01000012">
    <property type="protein sequence ID" value="SMC25887.1"/>
    <property type="molecule type" value="Genomic_DNA"/>
</dbReference>
<evidence type="ECO:0000256" key="4">
    <source>
        <dbReference type="ARBA" id="ARBA00022519"/>
    </source>
</evidence>
<keyword evidence="8" id="KW-0472">Membrane</keyword>
<evidence type="ECO:0000259" key="9">
    <source>
        <dbReference type="PROSITE" id="PS50106"/>
    </source>
</evidence>
<name>A0A1W1XPT3_9NEIS</name>
<dbReference type="InterPro" id="IPR036034">
    <property type="entry name" value="PDZ_sf"/>
</dbReference>
<keyword evidence="4" id="KW-0997">Cell inner membrane</keyword>
<proteinExistence type="predicted"/>
<dbReference type="PROSITE" id="PS50106">
    <property type="entry name" value="PDZ"/>
    <property type="match status" value="1"/>
</dbReference>
<gene>
    <name evidence="10" type="ORF">SAMN02745857_02315</name>
</gene>
<dbReference type="OrthoDB" id="9131868at2"/>
<evidence type="ECO:0000256" key="6">
    <source>
        <dbReference type="ARBA" id="ARBA00022927"/>
    </source>
</evidence>
<evidence type="ECO:0000256" key="5">
    <source>
        <dbReference type="ARBA" id="ARBA00022692"/>
    </source>
</evidence>
<evidence type="ECO:0000256" key="2">
    <source>
        <dbReference type="ARBA" id="ARBA00022448"/>
    </source>
</evidence>
<dbReference type="AlphaFoldDB" id="A0A1W1XPT3"/>
<dbReference type="InterPro" id="IPR001478">
    <property type="entry name" value="PDZ"/>
</dbReference>
<keyword evidence="6" id="KW-0653">Protein transport</keyword>
<evidence type="ECO:0000313" key="10">
    <source>
        <dbReference type="EMBL" id="SMC25887.1"/>
    </source>
</evidence>
<sequence length="263" mass="27762">MLKVLEALLVIVLAWVVAGLLWQLAGTSKAVRLAPAATPPRAAEVNWTRALDWFGHAAPVQTQASTFNAQLVAVFAGNDKESVAIFSGLQANNVAVKVGEELQPGVKLVRVASEVAVIERNGSREEIPLLRNGAPVAGLVASGGIPVPAAAVPGVEPPADGPANNVTRGQMAAAMQSVNIADWSKGLSLAKDGGLQIDNVAQQPFARTLQLQQGDVMKSVNGKPLTQLSEISFLYTVFSQQSQVTLVIQRHDNPLSLKYQIQP</sequence>
<dbReference type="SUPFAM" id="SSF50156">
    <property type="entry name" value="PDZ domain-like"/>
    <property type="match status" value="1"/>
</dbReference>
<dbReference type="GO" id="GO:0005886">
    <property type="term" value="C:plasma membrane"/>
    <property type="evidence" value="ECO:0007669"/>
    <property type="project" value="UniProtKB-SubCell"/>
</dbReference>
<comment type="subcellular location">
    <subcellularLocation>
        <location evidence="1">Cell inner membrane</location>
    </subcellularLocation>
</comment>
<dbReference type="GO" id="GO:0015031">
    <property type="term" value="P:protein transport"/>
    <property type="evidence" value="ECO:0007669"/>
    <property type="project" value="UniProtKB-KW"/>
</dbReference>
<evidence type="ECO:0000256" key="1">
    <source>
        <dbReference type="ARBA" id="ARBA00004533"/>
    </source>
</evidence>
<dbReference type="Gene3D" id="2.30.42.10">
    <property type="match status" value="1"/>
</dbReference>
<keyword evidence="11" id="KW-1185">Reference proteome</keyword>
<feature type="domain" description="PDZ" evidence="9">
    <location>
        <begin position="186"/>
        <end position="252"/>
    </location>
</feature>
<keyword evidence="7" id="KW-1133">Transmembrane helix</keyword>
<keyword evidence="2" id="KW-0813">Transport</keyword>
<organism evidence="10 11">
    <name type="scientific">Andreprevotia lacus DSM 23236</name>
    <dbReference type="NCBI Taxonomy" id="1121001"/>
    <lineage>
        <taxon>Bacteria</taxon>
        <taxon>Pseudomonadati</taxon>
        <taxon>Pseudomonadota</taxon>
        <taxon>Betaproteobacteria</taxon>
        <taxon>Neisseriales</taxon>
        <taxon>Chitinibacteraceae</taxon>
        <taxon>Andreprevotia</taxon>
    </lineage>
</organism>
<evidence type="ECO:0000256" key="3">
    <source>
        <dbReference type="ARBA" id="ARBA00022475"/>
    </source>
</evidence>
<reference evidence="10 11" key="1">
    <citation type="submission" date="2017-04" db="EMBL/GenBank/DDBJ databases">
        <authorList>
            <person name="Afonso C.L."/>
            <person name="Miller P.J."/>
            <person name="Scott M.A."/>
            <person name="Spackman E."/>
            <person name="Goraichik I."/>
            <person name="Dimitrov K.M."/>
            <person name="Suarez D.L."/>
            <person name="Swayne D.E."/>
        </authorList>
    </citation>
    <scope>NUCLEOTIDE SEQUENCE [LARGE SCALE GENOMIC DNA]</scope>
    <source>
        <strain evidence="10 11">DSM 23236</strain>
    </source>
</reference>
<evidence type="ECO:0000256" key="8">
    <source>
        <dbReference type="ARBA" id="ARBA00023136"/>
    </source>
</evidence>
<dbReference type="Pfam" id="PF11356">
    <property type="entry name" value="T2SSC"/>
    <property type="match status" value="1"/>
</dbReference>